<comment type="caution">
    <text evidence="1">The sequence shown here is derived from an EMBL/GenBank/DDBJ whole genome shotgun (WGS) entry which is preliminary data.</text>
</comment>
<accession>A0A9W7SQC9</accession>
<reference evidence="1 2" key="2">
    <citation type="journal article" date="2021" name="Curr. Genet.">
        <title>Genetic response to nitrogen starvation in the aggressive Eucalyptus foliar pathogen Teratosphaeria destructans.</title>
        <authorList>
            <person name="Havenga M."/>
            <person name="Wingfield B.D."/>
            <person name="Wingfield M.J."/>
            <person name="Dreyer L.L."/>
            <person name="Roets F."/>
            <person name="Aylward J."/>
        </authorList>
    </citation>
    <scope>NUCLEOTIDE SEQUENCE [LARGE SCALE GENOMIC DNA]</scope>
    <source>
        <strain evidence="1">CMW44962</strain>
    </source>
</reference>
<gene>
    <name evidence="1" type="ORF">Tdes44962_MAKER03371</name>
</gene>
<protein>
    <submittedName>
        <fullName evidence="1">Uncharacterized protein</fullName>
    </submittedName>
</protein>
<organism evidence="1 2">
    <name type="scientific">Teratosphaeria destructans</name>
    <dbReference type="NCBI Taxonomy" id="418781"/>
    <lineage>
        <taxon>Eukaryota</taxon>
        <taxon>Fungi</taxon>
        <taxon>Dikarya</taxon>
        <taxon>Ascomycota</taxon>
        <taxon>Pezizomycotina</taxon>
        <taxon>Dothideomycetes</taxon>
        <taxon>Dothideomycetidae</taxon>
        <taxon>Mycosphaerellales</taxon>
        <taxon>Teratosphaeriaceae</taxon>
        <taxon>Teratosphaeria</taxon>
    </lineage>
</organism>
<evidence type="ECO:0000313" key="2">
    <source>
        <dbReference type="Proteomes" id="UP001138500"/>
    </source>
</evidence>
<proteinExistence type="predicted"/>
<dbReference type="EMBL" id="RIBY02001967">
    <property type="protein sequence ID" value="KAH9826668.1"/>
    <property type="molecule type" value="Genomic_DNA"/>
</dbReference>
<dbReference type="Proteomes" id="UP001138500">
    <property type="component" value="Unassembled WGS sequence"/>
</dbReference>
<reference evidence="1 2" key="1">
    <citation type="journal article" date="2018" name="IMA Fungus">
        <title>IMA Genome-F 10: Nine draft genome sequences of Claviceps purpurea s.lat., including C. arundinis, C. humidiphila, and C. cf. spartinae, pseudomolecules for the pitch canker pathogen Fusarium circinatum, draft genome of Davidsoniella eucalypti, Grosmannia galeiformis, Quambalaria eucalypti, and Teratosphaeria destructans.</title>
        <authorList>
            <person name="Wingfield B.D."/>
            <person name="Liu M."/>
            <person name="Nguyen H.D."/>
            <person name="Lane F.A."/>
            <person name="Morgan S.W."/>
            <person name="De Vos L."/>
            <person name="Wilken P.M."/>
            <person name="Duong T.A."/>
            <person name="Aylward J."/>
            <person name="Coetzee M.P."/>
            <person name="Dadej K."/>
            <person name="De Beer Z.W."/>
            <person name="Findlay W."/>
            <person name="Havenga M."/>
            <person name="Kolarik M."/>
            <person name="Menzies J.G."/>
            <person name="Naidoo K."/>
            <person name="Pochopski O."/>
            <person name="Shoukouhi P."/>
            <person name="Santana Q.C."/>
            <person name="Seifert K.A."/>
            <person name="Soal N."/>
            <person name="Steenkamp E.T."/>
            <person name="Tatham C.T."/>
            <person name="van der Nest M.A."/>
            <person name="Wingfield M.J."/>
        </authorList>
    </citation>
    <scope>NUCLEOTIDE SEQUENCE [LARGE SCALE GENOMIC DNA]</scope>
    <source>
        <strain evidence="1">CMW44962</strain>
    </source>
</reference>
<sequence>MQVIVNVKPGLGQRERLNMLLTPVSGQPPTYEFVVTLWCRNDSKQNHLEHGIKIRQIYDEPQ</sequence>
<dbReference type="AlphaFoldDB" id="A0A9W7SQC9"/>
<name>A0A9W7SQC9_9PEZI</name>
<evidence type="ECO:0000313" key="1">
    <source>
        <dbReference type="EMBL" id="KAH9826668.1"/>
    </source>
</evidence>
<keyword evidence="2" id="KW-1185">Reference proteome</keyword>